<sequence>MIHIAETVGFGSVENFIDPTEQQHLATLMNDFLATGDRARFGSERRASIHEIPGHTAEQAMAVYEPAGRTEIPKIPAEAEELLQHAFDRARPALARVMPSITTCRPWTYVEYGPGQHITSHLDGIAPDPLAWPRQIAGISVVITPAETGGAFYVETASSDQLWNTQLGEATDHGYADGMWLAHDGADNSATWFTRMPRTRWHVDPAPGTALLYGSQLTHGTLPVTNGRAAKFISWLIAEPATAQRG</sequence>
<dbReference type="Proteomes" id="UP000248039">
    <property type="component" value="Unassembled WGS sequence"/>
</dbReference>
<accession>A0A2V4MYV1</accession>
<reference evidence="1 2" key="1">
    <citation type="submission" date="2018-03" db="EMBL/GenBank/DDBJ databases">
        <title>Bioinformatic expansion and discovery of thiopeptide antibiotics.</title>
        <authorList>
            <person name="Schwalen C.J."/>
            <person name="Hudson G.A."/>
            <person name="Mitchell D.A."/>
        </authorList>
    </citation>
    <scope>NUCLEOTIDE SEQUENCE [LARGE SCALE GENOMIC DNA]</scope>
    <source>
        <strain evidence="1 2">ATCC 21389</strain>
    </source>
</reference>
<protein>
    <recommendedName>
        <fullName evidence="3">Fe2OG dioxygenase domain-containing protein</fullName>
    </recommendedName>
</protein>
<dbReference type="RefSeq" id="WP_110672753.1">
    <property type="nucleotide sequence ID" value="NZ_PYBW01000130.1"/>
</dbReference>
<dbReference type="OrthoDB" id="4107102at2"/>
<evidence type="ECO:0000313" key="2">
    <source>
        <dbReference type="Proteomes" id="UP000248039"/>
    </source>
</evidence>
<comment type="caution">
    <text evidence="1">The sequence shown here is derived from an EMBL/GenBank/DDBJ whole genome shotgun (WGS) entry which is preliminary data.</text>
</comment>
<name>A0A2V4MYV1_9ACTN</name>
<proteinExistence type="predicted"/>
<gene>
    <name evidence="1" type="ORF">C7C46_28160</name>
</gene>
<keyword evidence="2" id="KW-1185">Reference proteome</keyword>
<evidence type="ECO:0000313" key="1">
    <source>
        <dbReference type="EMBL" id="PYC69177.1"/>
    </source>
</evidence>
<dbReference type="AlphaFoldDB" id="A0A2V4MYV1"/>
<organism evidence="1 2">
    <name type="scientific">Streptomyces tateyamensis</name>
    <dbReference type="NCBI Taxonomy" id="565073"/>
    <lineage>
        <taxon>Bacteria</taxon>
        <taxon>Bacillati</taxon>
        <taxon>Actinomycetota</taxon>
        <taxon>Actinomycetes</taxon>
        <taxon>Kitasatosporales</taxon>
        <taxon>Streptomycetaceae</taxon>
        <taxon>Streptomyces</taxon>
    </lineage>
</organism>
<evidence type="ECO:0008006" key="3">
    <source>
        <dbReference type="Google" id="ProtNLM"/>
    </source>
</evidence>
<dbReference type="EMBL" id="PYBW01000130">
    <property type="protein sequence ID" value="PYC69177.1"/>
    <property type="molecule type" value="Genomic_DNA"/>
</dbReference>
<dbReference type="Gene3D" id="2.60.120.620">
    <property type="entry name" value="q2cbj1_9rhob like domain"/>
    <property type="match status" value="1"/>
</dbReference>